<organism evidence="2 3">
    <name type="scientific">Ardenticatena maritima</name>
    <dbReference type="NCBI Taxonomy" id="872965"/>
    <lineage>
        <taxon>Bacteria</taxon>
        <taxon>Bacillati</taxon>
        <taxon>Chloroflexota</taxon>
        <taxon>Ardenticatenia</taxon>
        <taxon>Ardenticatenales</taxon>
        <taxon>Ardenticatenaceae</taxon>
        <taxon>Ardenticatena</taxon>
    </lineage>
</organism>
<feature type="transmembrane region" description="Helical" evidence="1">
    <location>
        <begin position="362"/>
        <end position="386"/>
    </location>
</feature>
<keyword evidence="1" id="KW-0812">Transmembrane</keyword>
<keyword evidence="1" id="KW-0472">Membrane</keyword>
<evidence type="ECO:0000313" key="2">
    <source>
        <dbReference type="EMBL" id="KPL87892.1"/>
    </source>
</evidence>
<evidence type="ECO:0000256" key="1">
    <source>
        <dbReference type="SAM" id="Phobius"/>
    </source>
</evidence>
<reference evidence="2 3" key="1">
    <citation type="submission" date="2015-07" db="EMBL/GenBank/DDBJ databases">
        <title>Whole genome sequence of Ardenticatena maritima DSM 23922.</title>
        <authorList>
            <person name="Hemp J."/>
            <person name="Ward L.M."/>
            <person name="Pace L.A."/>
            <person name="Fischer W.W."/>
        </authorList>
    </citation>
    <scope>NUCLEOTIDE SEQUENCE [LARGE SCALE GENOMIC DNA]</scope>
    <source>
        <strain evidence="2 3">110S</strain>
    </source>
</reference>
<keyword evidence="1" id="KW-1133">Transmembrane helix</keyword>
<proteinExistence type="predicted"/>
<dbReference type="AlphaFoldDB" id="A0A0P6YRY8"/>
<sequence>MRAPRTQTERMAVWAERLAWLVLLGLTIATRIAHIRHLVLPNWVDPIHHLMIVRLFLEHMRIPLSYDPFIPNSRAFYHWGFHALTALAALPLGTHDAFTLATFLLWWGQLLNALTPLALALGARLLYRNRTAALLAAVLGALVSWMPAYYVSWGRYTHLLGVLIAVLFVQALWRLHTSPAPRWWFATIWWGLWLALVHLRVAVFTLTLVACLVLLLLAQRAWRSLWRWGVCGMVVALLLSPWLWWLIQQRRYAIVASSPPPTPTISTNLLWIPHNAELLTLATGGVAVLFSDTHAPLWLVIAGGLWALVLYATLWRGRSHAFTRRALGGWLLLALWSALTVVVVYGRYIGLPSPTFVNVDSAFITLFVPLSLAGGGLVAWVLHVWLTPPRARLVGAVLATLLAVWGAWAMRDIVNPITVLATADDVAALRWVRDATPPNALFVTPARLWQYNIYVGSDGGYWLSVLTDRASLPPPSLYTVSGEPDWIRETNALLEAWATADGLDDTALLERLQAAGVTHIFIGAKNAHWTPPPPTAPLDLVFQHGQTRIYAFRTNR</sequence>
<feature type="transmembrane region" description="Helical" evidence="1">
    <location>
        <begin position="225"/>
        <end position="247"/>
    </location>
</feature>
<feature type="transmembrane region" description="Helical" evidence="1">
    <location>
        <begin position="187"/>
        <end position="219"/>
    </location>
</feature>
<comment type="caution">
    <text evidence="2">The sequence shown here is derived from an EMBL/GenBank/DDBJ whole genome shotgun (WGS) entry which is preliminary data.</text>
</comment>
<protein>
    <recommendedName>
        <fullName evidence="4">Glycosyltransferase RgtA/B/C/D-like domain-containing protein</fullName>
    </recommendedName>
</protein>
<feature type="transmembrane region" description="Helical" evidence="1">
    <location>
        <begin position="100"/>
        <end position="120"/>
    </location>
</feature>
<dbReference type="Proteomes" id="UP000050502">
    <property type="component" value="Unassembled WGS sequence"/>
</dbReference>
<feature type="transmembrane region" description="Helical" evidence="1">
    <location>
        <begin position="156"/>
        <end position="175"/>
    </location>
</feature>
<feature type="transmembrane region" description="Helical" evidence="1">
    <location>
        <begin position="296"/>
        <end position="315"/>
    </location>
</feature>
<dbReference type="PATRIC" id="fig|872965.6.peg.2083"/>
<name>A0A0P6YRY8_9CHLR</name>
<feature type="transmembrane region" description="Helical" evidence="1">
    <location>
        <begin position="393"/>
        <end position="410"/>
    </location>
</feature>
<feature type="transmembrane region" description="Helical" evidence="1">
    <location>
        <begin position="76"/>
        <end position="94"/>
    </location>
</feature>
<feature type="transmembrane region" description="Helical" evidence="1">
    <location>
        <begin position="132"/>
        <end position="150"/>
    </location>
</feature>
<dbReference type="EMBL" id="LGKN01000005">
    <property type="protein sequence ID" value="KPL87892.1"/>
    <property type="molecule type" value="Genomic_DNA"/>
</dbReference>
<gene>
    <name evidence="2" type="ORF">SE16_10165</name>
</gene>
<evidence type="ECO:0000313" key="3">
    <source>
        <dbReference type="Proteomes" id="UP000050502"/>
    </source>
</evidence>
<feature type="transmembrane region" description="Helical" evidence="1">
    <location>
        <begin position="327"/>
        <end position="350"/>
    </location>
</feature>
<evidence type="ECO:0008006" key="4">
    <source>
        <dbReference type="Google" id="ProtNLM"/>
    </source>
</evidence>
<accession>A0A0P6YRY8</accession>